<feature type="compositionally biased region" description="Gly residues" evidence="1">
    <location>
        <begin position="159"/>
        <end position="171"/>
    </location>
</feature>
<sequence>MEPAGGRVVVAGGGGGGGRRPSGVLLMLYAAGGILILNSTAPVMNSHVLAIMGFYHAMWLLGCAIFFAFLGGSLLSHEMERRNQTKVHALFSSQIPNSSIAQAAAAANPSLATAANPSVALPRRRCEPSNPKPRLRVHPPASTPPRRCRARGVVRSPRSGGGRLRRGGAGPGDKNAVCGARTPQPIPQRSLRFPLDAYAARDLCLLGARSISASLQRAISGCSQATGVGGQVQRRAPRPGSGGHGDVVLVEQQVHACQAALPGALELGAAAWHPASLT</sequence>
<reference evidence="4" key="2">
    <citation type="submission" date="2002-10" db="EMBL/GenBank/DDBJ databases">
        <title>Oryza sativa nipponbare(GA3) genomic DNA, chromosome 2, BAC clone:OSJNBa0085K21.</title>
        <authorList>
            <person name="Sasaki T."/>
            <person name="Matsumoto T."/>
            <person name="Katayose Y."/>
        </authorList>
    </citation>
    <scope>NUCLEOTIDE SEQUENCE</scope>
</reference>
<organism evidence="4 5">
    <name type="scientific">Oryza sativa subsp. japonica</name>
    <name type="common">Rice</name>
    <dbReference type="NCBI Taxonomy" id="39947"/>
    <lineage>
        <taxon>Eukaryota</taxon>
        <taxon>Viridiplantae</taxon>
        <taxon>Streptophyta</taxon>
        <taxon>Embryophyta</taxon>
        <taxon>Tracheophyta</taxon>
        <taxon>Spermatophyta</taxon>
        <taxon>Magnoliopsida</taxon>
        <taxon>Liliopsida</taxon>
        <taxon>Poales</taxon>
        <taxon>Poaceae</taxon>
        <taxon>BOP clade</taxon>
        <taxon>Oryzoideae</taxon>
        <taxon>Oryzeae</taxon>
        <taxon>Oryzinae</taxon>
        <taxon>Oryza</taxon>
        <taxon>Oryza sativa</taxon>
    </lineage>
</organism>
<dbReference type="EMBL" id="AP005804">
    <property type="protein sequence ID" value="BAD26231.1"/>
    <property type="molecule type" value="Genomic_DNA"/>
</dbReference>
<proteinExistence type="predicted"/>
<dbReference type="HOGENOM" id="CLU_2546185_0_0_1"/>
<keyword evidence="2" id="KW-0472">Membrane</keyword>
<gene>
    <name evidence="3" type="ORF">OSJNBa0023I17.36</name>
    <name evidence="4" type="ORF">OSJNBa0085K21.20</name>
</gene>
<keyword evidence="2" id="KW-1133">Transmembrane helix</keyword>
<evidence type="ECO:0000313" key="3">
    <source>
        <dbReference type="EMBL" id="BAD25562.1"/>
    </source>
</evidence>
<feature type="region of interest" description="Disordered" evidence="1">
    <location>
        <begin position="115"/>
        <end position="185"/>
    </location>
</feature>
<feature type="transmembrane region" description="Helical" evidence="2">
    <location>
        <begin position="56"/>
        <end position="76"/>
    </location>
</feature>
<name>Q6H4W8_ORYSJ</name>
<reference evidence="3" key="1">
    <citation type="submission" date="2002-03" db="EMBL/GenBank/DDBJ databases">
        <title>Oryza sativa nipponbare(GA3) genomic DNA, chromosome 2, BAC clone:OSJNBa0023I17.</title>
        <authorList>
            <person name="Sasaki T."/>
            <person name="Matsumoto T."/>
            <person name="Yamamoto K."/>
        </authorList>
    </citation>
    <scope>NUCLEOTIDE SEQUENCE</scope>
</reference>
<keyword evidence="2" id="KW-0812">Transmembrane</keyword>
<dbReference type="AlphaFoldDB" id="Q6H4W8"/>
<evidence type="ECO:0000256" key="1">
    <source>
        <dbReference type="SAM" id="MobiDB-lite"/>
    </source>
</evidence>
<evidence type="ECO:0000313" key="5">
    <source>
        <dbReference type="Proteomes" id="UP000000763"/>
    </source>
</evidence>
<accession>Q6H4W8</accession>
<evidence type="ECO:0000256" key="2">
    <source>
        <dbReference type="SAM" id="Phobius"/>
    </source>
</evidence>
<reference evidence="5" key="4">
    <citation type="journal article" date="2008" name="Nucleic Acids Res.">
        <title>The rice annotation project database (RAP-DB): 2008 update.</title>
        <authorList>
            <consortium name="The rice annotation project (RAP)"/>
        </authorList>
    </citation>
    <scope>GENOME REANNOTATION</scope>
    <source>
        <strain evidence="5">cv. Nipponbare</strain>
    </source>
</reference>
<feature type="transmembrane region" description="Helical" evidence="2">
    <location>
        <begin position="24"/>
        <end position="44"/>
    </location>
</feature>
<dbReference type="Proteomes" id="UP000000763">
    <property type="component" value="Chromosome 2"/>
</dbReference>
<dbReference type="EMBL" id="AP004863">
    <property type="protein sequence ID" value="BAD25562.1"/>
    <property type="molecule type" value="Genomic_DNA"/>
</dbReference>
<protein>
    <submittedName>
        <fullName evidence="4">Uncharacterized protein</fullName>
    </submittedName>
</protein>
<evidence type="ECO:0000313" key="4">
    <source>
        <dbReference type="EMBL" id="BAD26231.1"/>
    </source>
</evidence>
<reference evidence="5" key="3">
    <citation type="journal article" date="2005" name="Nature">
        <title>The map-based sequence of the rice genome.</title>
        <authorList>
            <consortium name="International rice genome sequencing project (IRGSP)"/>
            <person name="Matsumoto T."/>
            <person name="Wu J."/>
            <person name="Kanamori H."/>
            <person name="Katayose Y."/>
            <person name="Fujisawa M."/>
            <person name="Namiki N."/>
            <person name="Mizuno H."/>
            <person name="Yamamoto K."/>
            <person name="Antonio B.A."/>
            <person name="Baba T."/>
            <person name="Sakata K."/>
            <person name="Nagamura Y."/>
            <person name="Aoki H."/>
            <person name="Arikawa K."/>
            <person name="Arita K."/>
            <person name="Bito T."/>
            <person name="Chiden Y."/>
            <person name="Fujitsuka N."/>
            <person name="Fukunaka R."/>
            <person name="Hamada M."/>
            <person name="Harada C."/>
            <person name="Hayashi A."/>
            <person name="Hijishita S."/>
            <person name="Honda M."/>
            <person name="Hosokawa S."/>
            <person name="Ichikawa Y."/>
            <person name="Idonuma A."/>
            <person name="Iijima M."/>
            <person name="Ikeda M."/>
            <person name="Ikeno M."/>
            <person name="Ito K."/>
            <person name="Ito S."/>
            <person name="Ito T."/>
            <person name="Ito Y."/>
            <person name="Ito Y."/>
            <person name="Iwabuchi A."/>
            <person name="Kamiya K."/>
            <person name="Karasawa W."/>
            <person name="Kurita K."/>
            <person name="Katagiri S."/>
            <person name="Kikuta A."/>
            <person name="Kobayashi H."/>
            <person name="Kobayashi N."/>
            <person name="Machita K."/>
            <person name="Maehara T."/>
            <person name="Masukawa M."/>
            <person name="Mizubayashi T."/>
            <person name="Mukai Y."/>
            <person name="Nagasaki H."/>
            <person name="Nagata Y."/>
            <person name="Naito S."/>
            <person name="Nakashima M."/>
            <person name="Nakama Y."/>
            <person name="Nakamichi Y."/>
            <person name="Nakamura M."/>
            <person name="Meguro A."/>
            <person name="Negishi M."/>
            <person name="Ohta I."/>
            <person name="Ohta T."/>
            <person name="Okamoto M."/>
            <person name="Ono N."/>
            <person name="Saji S."/>
            <person name="Sakaguchi M."/>
            <person name="Sakai K."/>
            <person name="Shibata M."/>
            <person name="Shimokawa T."/>
            <person name="Song J."/>
            <person name="Takazaki Y."/>
            <person name="Terasawa K."/>
            <person name="Tsugane M."/>
            <person name="Tsuji K."/>
            <person name="Ueda S."/>
            <person name="Waki K."/>
            <person name="Yamagata H."/>
            <person name="Yamamoto M."/>
            <person name="Yamamoto S."/>
            <person name="Yamane H."/>
            <person name="Yoshiki S."/>
            <person name="Yoshihara R."/>
            <person name="Yukawa K."/>
            <person name="Zhong H."/>
            <person name="Yano M."/>
            <person name="Yuan Q."/>
            <person name="Ouyang S."/>
            <person name="Liu J."/>
            <person name="Jones K.M."/>
            <person name="Gansberger K."/>
            <person name="Moffat K."/>
            <person name="Hill J."/>
            <person name="Bera J."/>
            <person name="Fadrosh D."/>
            <person name="Jin S."/>
            <person name="Johri S."/>
            <person name="Kim M."/>
            <person name="Overton L."/>
            <person name="Reardon M."/>
            <person name="Tsitrin T."/>
            <person name="Vuong H."/>
            <person name="Weaver B."/>
            <person name="Ciecko A."/>
            <person name="Tallon L."/>
            <person name="Jackson J."/>
            <person name="Pai G."/>
            <person name="Aken S.V."/>
            <person name="Utterback T."/>
            <person name="Reidmuller S."/>
            <person name="Feldblyum T."/>
            <person name="Hsiao J."/>
            <person name="Zismann V."/>
            <person name="Iobst S."/>
            <person name="de Vazeille A.R."/>
            <person name="Buell C.R."/>
            <person name="Ying K."/>
            <person name="Li Y."/>
            <person name="Lu T."/>
            <person name="Huang Y."/>
            <person name="Zhao Q."/>
            <person name="Feng Q."/>
            <person name="Zhang L."/>
            <person name="Zhu J."/>
            <person name="Weng Q."/>
            <person name="Mu J."/>
            <person name="Lu Y."/>
            <person name="Fan D."/>
            <person name="Liu Y."/>
            <person name="Guan J."/>
            <person name="Zhang Y."/>
            <person name="Yu S."/>
            <person name="Liu X."/>
            <person name="Zhang Y."/>
            <person name="Hong G."/>
            <person name="Han B."/>
            <person name="Choisne N."/>
            <person name="Demange N."/>
            <person name="Orjeda G."/>
            <person name="Samain S."/>
            <person name="Cattolico L."/>
            <person name="Pelletier E."/>
            <person name="Couloux A."/>
            <person name="Segurens B."/>
            <person name="Wincker P."/>
            <person name="D'Hont A."/>
            <person name="Scarpelli C."/>
            <person name="Weissenbach J."/>
            <person name="Salanoubat M."/>
            <person name="Quetier F."/>
            <person name="Yu Y."/>
            <person name="Kim H.R."/>
            <person name="Rambo T."/>
            <person name="Currie J."/>
            <person name="Collura K."/>
            <person name="Luo M."/>
            <person name="Yang T."/>
            <person name="Ammiraju J.S.S."/>
            <person name="Engler F."/>
            <person name="Soderlund C."/>
            <person name="Wing R.A."/>
            <person name="Palmer L.E."/>
            <person name="de la Bastide M."/>
            <person name="Spiegel L."/>
            <person name="Nascimento L."/>
            <person name="Zutavern T."/>
            <person name="O'Shaughnessy A."/>
            <person name="Dike S."/>
            <person name="Dedhia N."/>
            <person name="Preston R."/>
            <person name="Balija V."/>
            <person name="McCombie W.R."/>
            <person name="Chow T."/>
            <person name="Chen H."/>
            <person name="Chung M."/>
            <person name="Chen C."/>
            <person name="Shaw J."/>
            <person name="Wu H."/>
            <person name="Hsiao K."/>
            <person name="Chao Y."/>
            <person name="Chu M."/>
            <person name="Cheng C."/>
            <person name="Hour A."/>
            <person name="Lee P."/>
            <person name="Lin S."/>
            <person name="Lin Y."/>
            <person name="Liou J."/>
            <person name="Liu S."/>
            <person name="Hsing Y."/>
            <person name="Raghuvanshi S."/>
            <person name="Mohanty A."/>
            <person name="Bharti A.K."/>
            <person name="Gaur A."/>
            <person name="Gupta V."/>
            <person name="Kumar D."/>
            <person name="Ravi V."/>
            <person name="Vij S."/>
            <person name="Kapur A."/>
            <person name="Khurana P."/>
            <person name="Khurana P."/>
            <person name="Khurana J.P."/>
            <person name="Tyagi A.K."/>
            <person name="Gaikwad K."/>
            <person name="Singh A."/>
            <person name="Dalal V."/>
            <person name="Srivastava S."/>
            <person name="Dixit A."/>
            <person name="Pal A.K."/>
            <person name="Ghazi I.A."/>
            <person name="Yadav M."/>
            <person name="Pandit A."/>
            <person name="Bhargava A."/>
            <person name="Sureshbabu K."/>
            <person name="Batra K."/>
            <person name="Sharma T.R."/>
            <person name="Mohapatra T."/>
            <person name="Singh N.K."/>
            <person name="Messing J."/>
            <person name="Nelson A.B."/>
            <person name="Fuks G."/>
            <person name="Kavchok S."/>
            <person name="Keizer G."/>
            <person name="Linton E."/>
            <person name="Llaca V."/>
            <person name="Song R."/>
            <person name="Tanyolac B."/>
            <person name="Young S."/>
            <person name="Ho-Il K."/>
            <person name="Hahn J.H."/>
            <person name="Sangsakoo G."/>
            <person name="Vanavichit A."/>
            <person name="de Mattos Luiz.A.T."/>
            <person name="Zimmer P.D."/>
            <person name="Malone G."/>
            <person name="Dellagostin O."/>
            <person name="de Oliveira A.C."/>
            <person name="Bevan M."/>
            <person name="Bancroft I."/>
            <person name="Minx P."/>
            <person name="Cordum H."/>
            <person name="Wilson R."/>
            <person name="Cheng Z."/>
            <person name="Jin W."/>
            <person name="Jiang J."/>
            <person name="Leong S.A."/>
            <person name="Iwama H."/>
            <person name="Gojobori T."/>
            <person name="Itoh T."/>
            <person name="Niimura Y."/>
            <person name="Fujii Y."/>
            <person name="Habara T."/>
            <person name="Sakai H."/>
            <person name="Sato Y."/>
            <person name="Wilson G."/>
            <person name="Kumar K."/>
            <person name="McCouch S."/>
            <person name="Juretic N."/>
            <person name="Hoen D."/>
            <person name="Wright S."/>
            <person name="Bruskiewich R."/>
            <person name="Bureau T."/>
            <person name="Miyao A."/>
            <person name="Hirochika H."/>
            <person name="Nishikawa T."/>
            <person name="Kadowaki K."/>
            <person name="Sugiura M."/>
            <person name="Burr B."/>
            <person name="Sasaki T."/>
        </authorList>
    </citation>
    <scope>NUCLEOTIDE SEQUENCE [LARGE SCALE GENOMIC DNA]</scope>
    <source>
        <strain evidence="5">cv. Nipponbare</strain>
    </source>
</reference>